<reference evidence="3 4" key="1">
    <citation type="submission" date="2023-07" db="EMBL/GenBank/DDBJ databases">
        <title>Sorghum-associated microbial communities from plants grown in Nebraska, USA.</title>
        <authorList>
            <person name="Schachtman D."/>
        </authorList>
    </citation>
    <scope>NUCLEOTIDE SEQUENCE [LARGE SCALE GENOMIC DNA]</scope>
    <source>
        <strain evidence="3 4">4138</strain>
    </source>
</reference>
<feature type="region of interest" description="Disordered" evidence="1">
    <location>
        <begin position="132"/>
        <end position="154"/>
    </location>
</feature>
<dbReference type="PANTHER" id="PTHR37533">
    <property type="entry name" value="FLAGELLAR HOOK-LENGTH CONTROL PROTEIN"/>
    <property type="match status" value="1"/>
</dbReference>
<dbReference type="Proteomes" id="UP001257909">
    <property type="component" value="Unassembled WGS sequence"/>
</dbReference>
<name>A0ABU1VZT9_9GAMM</name>
<organism evidence="3 4">
    <name type="scientific">Rheinheimera soli</name>
    <dbReference type="NCBI Taxonomy" id="443616"/>
    <lineage>
        <taxon>Bacteria</taxon>
        <taxon>Pseudomonadati</taxon>
        <taxon>Pseudomonadota</taxon>
        <taxon>Gammaproteobacteria</taxon>
        <taxon>Chromatiales</taxon>
        <taxon>Chromatiaceae</taxon>
        <taxon>Rheinheimera</taxon>
    </lineage>
</organism>
<dbReference type="RefSeq" id="WP_310277663.1">
    <property type="nucleotide sequence ID" value="NZ_JAVDWR010000005.1"/>
</dbReference>
<dbReference type="Pfam" id="PF02120">
    <property type="entry name" value="Flg_hook"/>
    <property type="match status" value="1"/>
</dbReference>
<dbReference type="EMBL" id="JAVDWR010000005">
    <property type="protein sequence ID" value="MDR7121110.1"/>
    <property type="molecule type" value="Genomic_DNA"/>
</dbReference>
<evidence type="ECO:0000256" key="1">
    <source>
        <dbReference type="SAM" id="MobiDB-lite"/>
    </source>
</evidence>
<keyword evidence="3" id="KW-0966">Cell projection</keyword>
<dbReference type="InterPro" id="IPR038610">
    <property type="entry name" value="FliK-like_C_sf"/>
</dbReference>
<evidence type="ECO:0000259" key="2">
    <source>
        <dbReference type="Pfam" id="PF02120"/>
    </source>
</evidence>
<keyword evidence="4" id="KW-1185">Reference proteome</keyword>
<feature type="region of interest" description="Disordered" evidence="1">
    <location>
        <begin position="348"/>
        <end position="368"/>
    </location>
</feature>
<feature type="domain" description="Flagellar hook-length control protein-like C-terminal" evidence="2">
    <location>
        <begin position="247"/>
        <end position="324"/>
    </location>
</feature>
<proteinExistence type="predicted"/>
<evidence type="ECO:0000313" key="3">
    <source>
        <dbReference type="EMBL" id="MDR7121110.1"/>
    </source>
</evidence>
<protein>
    <submittedName>
        <fullName evidence="3">Flagellar hook-length control protein FliK</fullName>
    </submittedName>
</protein>
<sequence length="368" mass="39463">MTMPVFALLTPVVVPPPLTQSQPALMDYSDSQQQSYSDDLATLLAGMEAALTELDTELQQLPEATDATGPALVQSMLPQPLLFALVPETEMAAQPTEPAMPATAGDSAELLTKASEQPALPIAVLPLPPERKTAATTQRQLPPQQSSTELPASGAWPVSRHVADLRLQNTSSLMSALNPNLTSQFNSLAPVNPQLLNTELFTPVAATTAGHLAATASLPVWQADPMPAQSQHWGQRLVQMLADKVDLQLGLNVNKALIRLDPPSLGSIELSVQLDGDRLTVQMHSSNAQLREAMGQGLEQLRASLQQKLGSDVQIELRMGTESSSQQQQQQAQPQLTQQAEANFYAEPDAEQPTASRASAQNLMNQLV</sequence>
<dbReference type="InterPro" id="IPR052563">
    <property type="entry name" value="FliK"/>
</dbReference>
<feature type="compositionally biased region" description="Polar residues" evidence="1">
    <location>
        <begin position="134"/>
        <end position="150"/>
    </location>
</feature>
<dbReference type="CDD" id="cd17470">
    <property type="entry name" value="T3SS_Flik_C"/>
    <property type="match status" value="1"/>
</dbReference>
<dbReference type="InterPro" id="IPR021136">
    <property type="entry name" value="Flagellar_hook_control-like_C"/>
</dbReference>
<keyword evidence="3" id="KW-0969">Cilium</keyword>
<comment type="caution">
    <text evidence="3">The sequence shown here is derived from an EMBL/GenBank/DDBJ whole genome shotgun (WGS) entry which is preliminary data.</text>
</comment>
<gene>
    <name evidence="3" type="ORF">J2W69_002051</name>
</gene>
<evidence type="ECO:0000313" key="4">
    <source>
        <dbReference type="Proteomes" id="UP001257909"/>
    </source>
</evidence>
<feature type="compositionally biased region" description="Polar residues" evidence="1">
    <location>
        <begin position="353"/>
        <end position="368"/>
    </location>
</feature>
<dbReference type="PANTHER" id="PTHR37533:SF2">
    <property type="entry name" value="FLAGELLAR HOOK-LENGTH CONTROL PROTEIN"/>
    <property type="match status" value="1"/>
</dbReference>
<accession>A0ABU1VZT9</accession>
<keyword evidence="3" id="KW-0282">Flagellum</keyword>
<dbReference type="Gene3D" id="3.30.750.140">
    <property type="match status" value="1"/>
</dbReference>